<organism evidence="1 2">
    <name type="scientific">Sphingopyxis macrogoltabida</name>
    <name type="common">Sphingomonas macrogoltabidus</name>
    <dbReference type="NCBI Taxonomy" id="33050"/>
    <lineage>
        <taxon>Bacteria</taxon>
        <taxon>Pseudomonadati</taxon>
        <taxon>Pseudomonadota</taxon>
        <taxon>Alphaproteobacteria</taxon>
        <taxon>Sphingomonadales</taxon>
        <taxon>Sphingomonadaceae</taxon>
        <taxon>Sphingopyxis</taxon>
    </lineage>
</organism>
<dbReference type="KEGG" id="smaz:LH19_14745"/>
<dbReference type="EMBL" id="CP013344">
    <property type="protein sequence ID" value="AMU90395.1"/>
    <property type="molecule type" value="Genomic_DNA"/>
</dbReference>
<evidence type="ECO:0000313" key="2">
    <source>
        <dbReference type="Proteomes" id="UP000076088"/>
    </source>
</evidence>
<accession>A0AAC9AVT1</accession>
<keyword evidence="2" id="KW-1185">Reference proteome</keyword>
<reference evidence="2" key="1">
    <citation type="submission" date="2015-11" db="EMBL/GenBank/DDBJ databases">
        <title>Complete genome sequence of a polyethylene-glycol degrader Sphingopyxis macrogoltabida 203N (NBRC 111659).</title>
        <authorList>
            <person name="Yoshiyuki O."/>
            <person name="Shouta N."/>
            <person name="Nagata Y."/>
            <person name="Numata M."/>
            <person name="Tsuchikane K."/>
            <person name="Hosoyama A."/>
            <person name="Yamazoe A."/>
            <person name="Tsuda M."/>
            <person name="Fujita N."/>
            <person name="Kawai F."/>
        </authorList>
    </citation>
    <scope>NUCLEOTIDE SEQUENCE [LARGE SCALE GENOMIC DNA]</scope>
    <source>
        <strain evidence="2">203N</strain>
    </source>
</reference>
<dbReference type="AlphaFoldDB" id="A0AAC9AVT1"/>
<evidence type="ECO:0000313" key="1">
    <source>
        <dbReference type="EMBL" id="AMU90395.1"/>
    </source>
</evidence>
<protein>
    <submittedName>
        <fullName evidence="1">Uncharacterized protein</fullName>
    </submittedName>
</protein>
<sequence length="153" mass="17449">MVYQWKSGASIKLDPEVAGAVLERLRTTHNGRLTAEAVVTEAQPRTSPLHDAFEWDDRKAGRKWRLEQASHMIRSIEVIRLTPEQSKPIRAFVSVLRDEDRSYTSTAHALSDPELRAQVVSQAWRDLEAWRQRHAELIEFAAVFTAMDQARGA</sequence>
<reference evidence="1 2" key="2">
    <citation type="journal article" date="2016" name="Genome Announc.">
        <title>Complete Genome Sequence of Sphingopyxis macrogoltabida Strain 203N (NBRC 111659), a Polyethylene Glycol Degrader.</title>
        <authorList>
            <person name="Ohtsubo Y."/>
            <person name="Nonoyama S."/>
            <person name="Nagata Y."/>
            <person name="Numata M."/>
            <person name="Tsuchikane K."/>
            <person name="Hosoyama A."/>
            <person name="Yamazoe A."/>
            <person name="Tsuda M."/>
            <person name="Fujita N."/>
            <person name="Kawai F."/>
        </authorList>
    </citation>
    <scope>NUCLEOTIDE SEQUENCE [LARGE SCALE GENOMIC DNA]</scope>
    <source>
        <strain evidence="1 2">203N</strain>
    </source>
</reference>
<dbReference type="Proteomes" id="UP000076088">
    <property type="component" value="Chromosome"/>
</dbReference>
<name>A0AAC9AVT1_SPHMC</name>
<gene>
    <name evidence="1" type="ORF">ATM17_15320</name>
</gene>
<proteinExistence type="predicted"/>